<accession>A0A336LTV3</accession>
<gene>
    <name evidence="1" type="primary">CSON004515</name>
</gene>
<evidence type="ECO:0000313" key="1">
    <source>
        <dbReference type="EMBL" id="SSX21380.1"/>
    </source>
</evidence>
<sequence>MGTSTFTFLSSNCVPSLVAYHNIQHTEKLLQNAFLPLTCSDILLSKIESTCDILYQTDISSHH</sequence>
<organism evidence="1">
    <name type="scientific">Culicoides sonorensis</name>
    <name type="common">Biting midge</name>
    <dbReference type="NCBI Taxonomy" id="179676"/>
    <lineage>
        <taxon>Eukaryota</taxon>
        <taxon>Metazoa</taxon>
        <taxon>Ecdysozoa</taxon>
        <taxon>Arthropoda</taxon>
        <taxon>Hexapoda</taxon>
        <taxon>Insecta</taxon>
        <taxon>Pterygota</taxon>
        <taxon>Neoptera</taxon>
        <taxon>Endopterygota</taxon>
        <taxon>Diptera</taxon>
        <taxon>Nematocera</taxon>
        <taxon>Chironomoidea</taxon>
        <taxon>Ceratopogonidae</taxon>
        <taxon>Ceratopogoninae</taxon>
        <taxon>Culicoides</taxon>
        <taxon>Monoculicoides</taxon>
    </lineage>
</organism>
<protein>
    <submittedName>
        <fullName evidence="1">CSON004515 protein</fullName>
    </submittedName>
</protein>
<dbReference type="VEuPathDB" id="VectorBase:CSON004515"/>
<name>A0A336LTV3_CULSO</name>
<reference evidence="1" key="1">
    <citation type="submission" date="2018-07" db="EMBL/GenBank/DDBJ databases">
        <authorList>
            <person name="Quirk P.G."/>
            <person name="Krulwich T.A."/>
        </authorList>
    </citation>
    <scope>NUCLEOTIDE SEQUENCE</scope>
</reference>
<dbReference type="AlphaFoldDB" id="A0A336LTV3"/>
<proteinExistence type="predicted"/>
<dbReference type="EMBL" id="UFQT01000189">
    <property type="protein sequence ID" value="SSX21380.1"/>
    <property type="molecule type" value="Genomic_DNA"/>
</dbReference>